<dbReference type="FunFam" id="3.20.20.380:FF:000001">
    <property type="entry name" value="Copper homeostasis protein CutC"/>
    <property type="match status" value="1"/>
</dbReference>
<dbReference type="RefSeq" id="WP_121122079.1">
    <property type="nucleotide sequence ID" value="NZ_CP016604.1"/>
</dbReference>
<comment type="similarity">
    <text evidence="1 2">Belongs to the CutC family.</text>
</comment>
<dbReference type="InterPro" id="IPR005627">
    <property type="entry name" value="CutC-like"/>
</dbReference>
<evidence type="ECO:0000256" key="2">
    <source>
        <dbReference type="HAMAP-Rule" id="MF_00795"/>
    </source>
</evidence>
<dbReference type="EMBL" id="RBJC01000004">
    <property type="protein sequence ID" value="RKR77400.1"/>
    <property type="molecule type" value="Genomic_DNA"/>
</dbReference>
<organism evidence="3 4">
    <name type="scientific">Otariodibacter oris</name>
    <dbReference type="NCBI Taxonomy" id="1032623"/>
    <lineage>
        <taxon>Bacteria</taxon>
        <taxon>Pseudomonadati</taxon>
        <taxon>Pseudomonadota</taxon>
        <taxon>Gammaproteobacteria</taxon>
        <taxon>Pasteurellales</taxon>
        <taxon>Pasteurellaceae</taxon>
        <taxon>Otariodibacter</taxon>
    </lineage>
</organism>
<dbReference type="SUPFAM" id="SSF110395">
    <property type="entry name" value="CutC-like"/>
    <property type="match status" value="1"/>
</dbReference>
<dbReference type="Proteomes" id="UP000280099">
    <property type="component" value="Unassembled WGS sequence"/>
</dbReference>
<keyword evidence="4" id="KW-1185">Reference proteome</keyword>
<dbReference type="Pfam" id="PF03932">
    <property type="entry name" value="CutC"/>
    <property type="match status" value="1"/>
</dbReference>
<proteinExistence type="inferred from homology"/>
<evidence type="ECO:0000313" key="4">
    <source>
        <dbReference type="Proteomes" id="UP000280099"/>
    </source>
</evidence>
<comment type="subcellular location">
    <subcellularLocation>
        <location evidence="2">Cytoplasm</location>
    </subcellularLocation>
</comment>
<reference evidence="3 4" key="1">
    <citation type="submission" date="2018-10" db="EMBL/GenBank/DDBJ databases">
        <title>Genomic Encyclopedia of Type Strains, Phase IV (KMG-IV): sequencing the most valuable type-strain genomes for metagenomic binning, comparative biology and taxonomic classification.</title>
        <authorList>
            <person name="Goeker M."/>
        </authorList>
    </citation>
    <scope>NUCLEOTIDE SEQUENCE [LARGE SCALE GENOMIC DNA]</scope>
    <source>
        <strain evidence="3 4">DSM 23800</strain>
    </source>
</reference>
<dbReference type="PANTHER" id="PTHR12598">
    <property type="entry name" value="COPPER HOMEOSTASIS PROTEIN CUTC"/>
    <property type="match status" value="1"/>
</dbReference>
<evidence type="ECO:0000256" key="1">
    <source>
        <dbReference type="ARBA" id="ARBA00007768"/>
    </source>
</evidence>
<keyword evidence="2" id="KW-0963">Cytoplasm</keyword>
<dbReference type="InterPro" id="IPR036822">
    <property type="entry name" value="CutC-like_dom_sf"/>
</dbReference>
<dbReference type="GO" id="GO:0005737">
    <property type="term" value="C:cytoplasm"/>
    <property type="evidence" value="ECO:0007669"/>
    <property type="project" value="UniProtKB-SubCell"/>
</dbReference>
<dbReference type="AlphaFoldDB" id="A0A420XJY1"/>
<name>A0A420XJY1_9PAST</name>
<accession>A0A420XJY1</accession>
<dbReference type="HAMAP" id="MF_00795">
    <property type="entry name" value="CutC"/>
    <property type="match status" value="1"/>
</dbReference>
<dbReference type="Gene3D" id="3.20.20.380">
    <property type="entry name" value="Copper homeostasis (CutC) domain"/>
    <property type="match status" value="1"/>
</dbReference>
<dbReference type="OrthoDB" id="9815677at2"/>
<gene>
    <name evidence="2" type="primary">cutC</name>
    <name evidence="3" type="ORF">DES31_0730</name>
</gene>
<dbReference type="GO" id="GO:0005507">
    <property type="term" value="F:copper ion binding"/>
    <property type="evidence" value="ECO:0007669"/>
    <property type="project" value="TreeGrafter"/>
</dbReference>
<comment type="caution">
    <text evidence="3">The sequence shown here is derived from an EMBL/GenBank/DDBJ whole genome shotgun (WGS) entry which is preliminary data.</text>
</comment>
<comment type="caution">
    <text evidence="2">Once thought to be involved in copper homeostasis, experiments in E.coli have shown this is not the case.</text>
</comment>
<dbReference type="PANTHER" id="PTHR12598:SF0">
    <property type="entry name" value="COPPER HOMEOSTASIS PROTEIN CUTC HOMOLOG"/>
    <property type="match status" value="1"/>
</dbReference>
<sequence>MPKIEVCVDNLESVITANQYPIDRIELCSALSVGGITPNYGLLKQAVAISNIPIAVMIRPRAGDFIFSESEIQAMITDIEMALACGIKNIVIGALTPSAQVDIQTIKRLLIVAQGMKVTFHRAFDLCDDPFVALSQLIDLGCDRILTSGQAKTAFEGIPLLQQLVNKAQNQIQIMAGCGINADNVSEIIQRTQVPQIHFSAKGERWSTMRQSNQVSMGNDNSEQDRKLTVLDHQKLSAILHQIRTSNRT</sequence>
<protein>
    <recommendedName>
        <fullName evidence="2">PF03932 family protein CutC</fullName>
    </recommendedName>
</protein>
<evidence type="ECO:0000313" key="3">
    <source>
        <dbReference type="EMBL" id="RKR77400.1"/>
    </source>
</evidence>